<protein>
    <submittedName>
        <fullName evidence="1">Uncharacterized protein</fullName>
    </submittedName>
</protein>
<dbReference type="EMBL" id="WIGN01000007">
    <property type="protein sequence ID" value="KAF6819920.1"/>
    <property type="molecule type" value="Genomic_DNA"/>
</dbReference>
<proteinExistence type="predicted"/>
<keyword evidence="2" id="KW-1185">Reference proteome</keyword>
<reference evidence="1 2" key="1">
    <citation type="journal article" date="2020" name="Phytopathology">
        <title>Genome Sequence Resources of Colletotrichum truncatum, C. plurivorum, C. musicola, and C. sojae: Four Species Pathogenic to Soybean (Glycine max).</title>
        <authorList>
            <person name="Rogerio F."/>
            <person name="Boufleur T.R."/>
            <person name="Ciampi-Guillardi M."/>
            <person name="Sukno S.A."/>
            <person name="Thon M.R."/>
            <person name="Massola Junior N.S."/>
            <person name="Baroncelli R."/>
        </authorList>
    </citation>
    <scope>NUCLEOTIDE SEQUENCE [LARGE SCALE GENOMIC DNA]</scope>
    <source>
        <strain evidence="1 2">LFN0009</strain>
    </source>
</reference>
<gene>
    <name evidence="1" type="ORF">CSOJ01_00988</name>
</gene>
<dbReference type="Proteomes" id="UP000652219">
    <property type="component" value="Unassembled WGS sequence"/>
</dbReference>
<comment type="caution">
    <text evidence="1">The sequence shown here is derived from an EMBL/GenBank/DDBJ whole genome shotgun (WGS) entry which is preliminary data.</text>
</comment>
<sequence length="78" mass="8767">MHGAVEDSELQLGTRRDNTLTSFFFPPSREDAFPPFRTALKINEDATFVHVSSNRPNLTYDAHMHGSLGEASGLQIYR</sequence>
<dbReference type="AlphaFoldDB" id="A0A8H6N582"/>
<accession>A0A8H6N582</accession>
<evidence type="ECO:0000313" key="1">
    <source>
        <dbReference type="EMBL" id="KAF6819920.1"/>
    </source>
</evidence>
<organism evidence="1 2">
    <name type="scientific">Colletotrichum sojae</name>
    <dbReference type="NCBI Taxonomy" id="2175907"/>
    <lineage>
        <taxon>Eukaryota</taxon>
        <taxon>Fungi</taxon>
        <taxon>Dikarya</taxon>
        <taxon>Ascomycota</taxon>
        <taxon>Pezizomycotina</taxon>
        <taxon>Sordariomycetes</taxon>
        <taxon>Hypocreomycetidae</taxon>
        <taxon>Glomerellales</taxon>
        <taxon>Glomerellaceae</taxon>
        <taxon>Colletotrichum</taxon>
        <taxon>Colletotrichum orchidearum species complex</taxon>
    </lineage>
</organism>
<name>A0A8H6N582_9PEZI</name>
<evidence type="ECO:0000313" key="2">
    <source>
        <dbReference type="Proteomes" id="UP000652219"/>
    </source>
</evidence>